<dbReference type="HAMAP" id="MF_00321">
    <property type="entry name" value="GTPase_EngB"/>
    <property type="match status" value="1"/>
</dbReference>
<keyword evidence="9" id="KW-0131">Cell cycle</keyword>
<dbReference type="Gene3D" id="3.40.50.300">
    <property type="entry name" value="P-loop containing nucleotide triphosphate hydrolases"/>
    <property type="match status" value="1"/>
</dbReference>
<evidence type="ECO:0000256" key="3">
    <source>
        <dbReference type="ARBA" id="ARBA00022618"/>
    </source>
</evidence>
<dbReference type="PANTHER" id="PTHR11649">
    <property type="entry name" value="MSS1/TRME-RELATED GTP-BINDING PROTEIN"/>
    <property type="match status" value="1"/>
</dbReference>
<dbReference type="GO" id="GO:0005525">
    <property type="term" value="F:GTP binding"/>
    <property type="evidence" value="ECO:0007669"/>
    <property type="project" value="UniProtKB-KW"/>
</dbReference>
<keyword evidence="3" id="KW-0132">Cell division</keyword>
<sequence length="216" mass="23257">MTGADAQGLTRDEIEAGRVLFAQDCTFMLGVVKMDGLPDEGPPEVAFAGRSNVGKSTLLNALTNHKGLARASNTPGRTREINFFDLGGKMHLVDLPGYGYARASRKDADAWNALTRDFLRGRSVLRRVCLLVDARHGLKPSDIEVMDGLDEAAVIYQIVLTKADKIKPTALDVLVGETASRIARRPAAHPSVRATSSQTGFGIDLLRAELASLTVQ</sequence>
<evidence type="ECO:0000313" key="11">
    <source>
        <dbReference type="EMBL" id="VAW08115.1"/>
    </source>
</evidence>
<evidence type="ECO:0000256" key="8">
    <source>
        <dbReference type="ARBA" id="ARBA00023210"/>
    </source>
</evidence>
<dbReference type="AlphaFoldDB" id="A0A3B0SQK0"/>
<evidence type="ECO:0000256" key="2">
    <source>
        <dbReference type="ARBA" id="ARBA00009638"/>
    </source>
</evidence>
<dbReference type="CDD" id="cd01876">
    <property type="entry name" value="YihA_EngB"/>
    <property type="match status" value="1"/>
</dbReference>
<reference evidence="11" key="1">
    <citation type="submission" date="2018-06" db="EMBL/GenBank/DDBJ databases">
        <authorList>
            <person name="Zhirakovskaya E."/>
        </authorList>
    </citation>
    <scope>NUCLEOTIDE SEQUENCE</scope>
</reference>
<dbReference type="GO" id="GO:0005829">
    <property type="term" value="C:cytosol"/>
    <property type="evidence" value="ECO:0007669"/>
    <property type="project" value="TreeGrafter"/>
</dbReference>
<feature type="domain" description="EngB-type G" evidence="10">
    <location>
        <begin position="41"/>
        <end position="216"/>
    </location>
</feature>
<dbReference type="PROSITE" id="PS51706">
    <property type="entry name" value="G_ENGB"/>
    <property type="match status" value="1"/>
</dbReference>
<dbReference type="NCBIfam" id="TIGR00231">
    <property type="entry name" value="small_GTP"/>
    <property type="match status" value="1"/>
</dbReference>
<organism evidence="11">
    <name type="scientific">hydrothermal vent metagenome</name>
    <dbReference type="NCBI Taxonomy" id="652676"/>
    <lineage>
        <taxon>unclassified sequences</taxon>
        <taxon>metagenomes</taxon>
        <taxon>ecological metagenomes</taxon>
    </lineage>
</organism>
<dbReference type="SUPFAM" id="SSF52540">
    <property type="entry name" value="P-loop containing nucleoside triphosphate hydrolases"/>
    <property type="match status" value="1"/>
</dbReference>
<gene>
    <name evidence="11" type="ORF">MNBD_ALPHA05-961</name>
</gene>
<name>A0A3B0SQK0_9ZZZZ</name>
<evidence type="ECO:0000256" key="9">
    <source>
        <dbReference type="ARBA" id="ARBA00023306"/>
    </source>
</evidence>
<dbReference type="Pfam" id="PF01926">
    <property type="entry name" value="MMR_HSR1"/>
    <property type="match status" value="1"/>
</dbReference>
<proteinExistence type="inferred from homology"/>
<comment type="cofactor">
    <cofactor evidence="1">
        <name>Mg(2+)</name>
        <dbReference type="ChEBI" id="CHEBI:18420"/>
    </cofactor>
</comment>
<keyword evidence="4" id="KW-0479">Metal-binding</keyword>
<dbReference type="InterPro" id="IPR006073">
    <property type="entry name" value="GTP-bd"/>
</dbReference>
<keyword evidence="6" id="KW-0460">Magnesium</keyword>
<dbReference type="GO" id="GO:0046872">
    <property type="term" value="F:metal ion binding"/>
    <property type="evidence" value="ECO:0007669"/>
    <property type="project" value="UniProtKB-KW"/>
</dbReference>
<evidence type="ECO:0000256" key="6">
    <source>
        <dbReference type="ARBA" id="ARBA00022842"/>
    </source>
</evidence>
<keyword evidence="5" id="KW-0547">Nucleotide-binding</keyword>
<dbReference type="EMBL" id="UOEH01000639">
    <property type="protein sequence ID" value="VAW08115.1"/>
    <property type="molecule type" value="Genomic_DNA"/>
</dbReference>
<evidence type="ECO:0000256" key="1">
    <source>
        <dbReference type="ARBA" id="ARBA00001946"/>
    </source>
</evidence>
<evidence type="ECO:0000259" key="10">
    <source>
        <dbReference type="PROSITE" id="PS51706"/>
    </source>
</evidence>
<evidence type="ECO:0000256" key="5">
    <source>
        <dbReference type="ARBA" id="ARBA00022741"/>
    </source>
</evidence>
<keyword evidence="7" id="KW-0342">GTP-binding</keyword>
<dbReference type="GO" id="GO:0000917">
    <property type="term" value="P:division septum assembly"/>
    <property type="evidence" value="ECO:0007669"/>
    <property type="project" value="UniProtKB-KW"/>
</dbReference>
<dbReference type="PANTHER" id="PTHR11649:SF13">
    <property type="entry name" value="ENGB-TYPE G DOMAIN-CONTAINING PROTEIN"/>
    <property type="match status" value="1"/>
</dbReference>
<dbReference type="InterPro" id="IPR005225">
    <property type="entry name" value="Small_GTP-bd"/>
</dbReference>
<evidence type="ECO:0000256" key="4">
    <source>
        <dbReference type="ARBA" id="ARBA00022723"/>
    </source>
</evidence>
<dbReference type="InterPro" id="IPR027417">
    <property type="entry name" value="P-loop_NTPase"/>
</dbReference>
<accession>A0A3B0SQK0</accession>
<keyword evidence="8" id="KW-0717">Septation</keyword>
<dbReference type="NCBIfam" id="TIGR03598">
    <property type="entry name" value="GTPase_YsxC"/>
    <property type="match status" value="1"/>
</dbReference>
<comment type="similarity">
    <text evidence="2">Belongs to the TRAFAC class TrmE-Era-EngA-EngB-Septin-like GTPase superfamily. EngB GTPase family.</text>
</comment>
<dbReference type="InterPro" id="IPR030393">
    <property type="entry name" value="G_ENGB_dom"/>
</dbReference>
<evidence type="ECO:0000256" key="7">
    <source>
        <dbReference type="ARBA" id="ARBA00023134"/>
    </source>
</evidence>
<protein>
    <submittedName>
        <fullName evidence="11">GTP-binding protein EngB</fullName>
    </submittedName>
</protein>
<dbReference type="InterPro" id="IPR019987">
    <property type="entry name" value="GTP-bd_ribosome_bio_YsxC"/>
</dbReference>